<dbReference type="AlphaFoldDB" id="A0A1I8AFW0"/>
<accession>A0A1I8AFW0</accession>
<dbReference type="Proteomes" id="UP000095287">
    <property type="component" value="Unplaced"/>
</dbReference>
<evidence type="ECO:0000313" key="2">
    <source>
        <dbReference type="WBParaSite" id="L893_g5063.t2"/>
    </source>
</evidence>
<organism evidence="1 2">
    <name type="scientific">Steinernema glaseri</name>
    <dbReference type="NCBI Taxonomy" id="37863"/>
    <lineage>
        <taxon>Eukaryota</taxon>
        <taxon>Metazoa</taxon>
        <taxon>Ecdysozoa</taxon>
        <taxon>Nematoda</taxon>
        <taxon>Chromadorea</taxon>
        <taxon>Rhabditida</taxon>
        <taxon>Tylenchina</taxon>
        <taxon>Panagrolaimomorpha</taxon>
        <taxon>Strongyloidoidea</taxon>
        <taxon>Steinernematidae</taxon>
        <taxon>Steinernema</taxon>
    </lineage>
</organism>
<sequence length="76" mass="8203">MLVSRIIPRTLRCARSVATATHSSVEAATPTLEQQLGPSCLLNSGLCILYSEWMQIAFCLLGGSSSILPWRGVLLL</sequence>
<reference evidence="2" key="1">
    <citation type="submission" date="2016-11" db="UniProtKB">
        <authorList>
            <consortium name="WormBaseParasite"/>
        </authorList>
    </citation>
    <scope>IDENTIFICATION</scope>
</reference>
<dbReference type="WBParaSite" id="L893_g5063.t2">
    <property type="protein sequence ID" value="L893_g5063.t2"/>
    <property type="gene ID" value="L893_g5063"/>
</dbReference>
<evidence type="ECO:0000313" key="1">
    <source>
        <dbReference type="Proteomes" id="UP000095287"/>
    </source>
</evidence>
<name>A0A1I8AFW0_9BILA</name>
<protein>
    <submittedName>
        <fullName evidence="2">Secreted protein</fullName>
    </submittedName>
</protein>
<keyword evidence="1" id="KW-1185">Reference proteome</keyword>
<proteinExistence type="predicted"/>